<feature type="transmembrane region" description="Helical" evidence="1">
    <location>
        <begin position="224"/>
        <end position="244"/>
    </location>
</feature>
<accession>A0ABP1R6C8</accession>
<feature type="transmembrane region" description="Helical" evidence="1">
    <location>
        <begin position="142"/>
        <end position="161"/>
    </location>
</feature>
<feature type="transmembrane region" description="Helical" evidence="1">
    <location>
        <begin position="256"/>
        <end position="276"/>
    </location>
</feature>
<organism evidence="2 3">
    <name type="scientific">Orchesella dallaii</name>
    <dbReference type="NCBI Taxonomy" id="48710"/>
    <lineage>
        <taxon>Eukaryota</taxon>
        <taxon>Metazoa</taxon>
        <taxon>Ecdysozoa</taxon>
        <taxon>Arthropoda</taxon>
        <taxon>Hexapoda</taxon>
        <taxon>Collembola</taxon>
        <taxon>Entomobryomorpha</taxon>
        <taxon>Entomobryoidea</taxon>
        <taxon>Orchesellidae</taxon>
        <taxon>Orchesellinae</taxon>
        <taxon>Orchesella</taxon>
    </lineage>
</organism>
<sequence length="345" mass="39634">MSQPQYLQTNFLRIYLKICKYLTVSLLDFDKYSNRLIVDQWKPVLICCKLHLFLAYSAVAASVVQTAHFHFSRNKEELPDSVYVGLCLQIAFFVLGHFAFCTLANVHLNSSDAIFNLHNAMIEFEKRFDCDCISKRAGKTTFILGNTIFNSLAAFAGHFFGSFSHPCTPHLVGYFLLEECQQGINKLIPVEGPFTKQHLLRGISMFRQIQIMLKVYNSIHEGPAILSAIFQTLFLLILSGYALIGLHSKMQSPQITFFVSGGFQAVIIIVLIFGTLDRIHRNFRKLNKNMRRMKDIRMSQWFKRELRSWPIQKVGLGQDNYLKSITPMIMIHFSITCIVNMLLIK</sequence>
<evidence type="ECO:0008006" key="4">
    <source>
        <dbReference type="Google" id="ProtNLM"/>
    </source>
</evidence>
<name>A0ABP1R6C8_9HEXA</name>
<comment type="caution">
    <text evidence="2">The sequence shown here is derived from an EMBL/GenBank/DDBJ whole genome shotgun (WGS) entry which is preliminary data.</text>
</comment>
<gene>
    <name evidence="2" type="ORF">ODALV1_LOCUS19240</name>
</gene>
<keyword evidence="3" id="KW-1185">Reference proteome</keyword>
<keyword evidence="1" id="KW-1133">Transmembrane helix</keyword>
<feature type="transmembrane region" description="Helical" evidence="1">
    <location>
        <begin position="50"/>
        <end position="71"/>
    </location>
</feature>
<evidence type="ECO:0000313" key="2">
    <source>
        <dbReference type="EMBL" id="CAL8121144.1"/>
    </source>
</evidence>
<dbReference type="Proteomes" id="UP001642540">
    <property type="component" value="Unassembled WGS sequence"/>
</dbReference>
<proteinExistence type="predicted"/>
<keyword evidence="1" id="KW-0472">Membrane</keyword>
<evidence type="ECO:0000313" key="3">
    <source>
        <dbReference type="Proteomes" id="UP001642540"/>
    </source>
</evidence>
<reference evidence="2 3" key="1">
    <citation type="submission" date="2024-08" db="EMBL/GenBank/DDBJ databases">
        <authorList>
            <person name="Cucini C."/>
            <person name="Frati F."/>
        </authorList>
    </citation>
    <scope>NUCLEOTIDE SEQUENCE [LARGE SCALE GENOMIC DNA]</scope>
</reference>
<evidence type="ECO:0000256" key="1">
    <source>
        <dbReference type="SAM" id="Phobius"/>
    </source>
</evidence>
<feature type="transmembrane region" description="Helical" evidence="1">
    <location>
        <begin position="83"/>
        <end position="106"/>
    </location>
</feature>
<keyword evidence="1" id="KW-0812">Transmembrane</keyword>
<feature type="transmembrane region" description="Helical" evidence="1">
    <location>
        <begin position="325"/>
        <end position="344"/>
    </location>
</feature>
<dbReference type="EMBL" id="CAXLJM020000065">
    <property type="protein sequence ID" value="CAL8121144.1"/>
    <property type="molecule type" value="Genomic_DNA"/>
</dbReference>
<protein>
    <recommendedName>
        <fullName evidence="4">Gustatory receptor</fullName>
    </recommendedName>
</protein>